<proteinExistence type="inferred from homology"/>
<evidence type="ECO:0000256" key="3">
    <source>
        <dbReference type="ARBA" id="ARBA00023235"/>
    </source>
</evidence>
<keyword evidence="8" id="KW-1185">Reference proteome</keyword>
<evidence type="ECO:0000256" key="4">
    <source>
        <dbReference type="RuleBase" id="RU363019"/>
    </source>
</evidence>
<keyword evidence="2 4" id="KW-0697">Rotamase</keyword>
<accession>A0A9X9WW06</accession>
<dbReference type="EC" id="5.2.1.8" evidence="4"/>
<comment type="caution">
    <text evidence="7">The sequence shown here is derived from an EMBL/GenBank/DDBJ whole genome shotgun (WGS) entry which is preliminary data.</text>
</comment>
<evidence type="ECO:0000259" key="6">
    <source>
        <dbReference type="PROSITE" id="PS50072"/>
    </source>
</evidence>
<dbReference type="Proteomes" id="UP001138751">
    <property type="component" value="Unassembled WGS sequence"/>
</dbReference>
<protein>
    <recommendedName>
        <fullName evidence="4">Peptidyl-prolyl cis-trans isomerase</fullName>
        <shortName evidence="4">PPIase</shortName>
        <ecNumber evidence="4">5.2.1.8</ecNumber>
    </recommendedName>
</protein>
<evidence type="ECO:0000313" key="7">
    <source>
        <dbReference type="EMBL" id="MBR0671335.1"/>
    </source>
</evidence>
<evidence type="ECO:0000256" key="2">
    <source>
        <dbReference type="ARBA" id="ARBA00023110"/>
    </source>
</evidence>
<comment type="catalytic activity">
    <reaction evidence="4">
        <text>[protein]-peptidylproline (omega=180) = [protein]-peptidylproline (omega=0)</text>
        <dbReference type="Rhea" id="RHEA:16237"/>
        <dbReference type="Rhea" id="RHEA-COMP:10747"/>
        <dbReference type="Rhea" id="RHEA-COMP:10748"/>
        <dbReference type="ChEBI" id="CHEBI:83833"/>
        <dbReference type="ChEBI" id="CHEBI:83834"/>
        <dbReference type="EC" id="5.2.1.8"/>
    </reaction>
</comment>
<evidence type="ECO:0000256" key="5">
    <source>
        <dbReference type="SAM" id="MobiDB-lite"/>
    </source>
</evidence>
<evidence type="ECO:0000256" key="1">
    <source>
        <dbReference type="ARBA" id="ARBA00007365"/>
    </source>
</evidence>
<dbReference type="CDD" id="cd00317">
    <property type="entry name" value="cyclophilin"/>
    <property type="match status" value="1"/>
</dbReference>
<dbReference type="InterPro" id="IPR044666">
    <property type="entry name" value="Cyclophilin_A-like"/>
</dbReference>
<dbReference type="PROSITE" id="PS51318">
    <property type="entry name" value="TAT"/>
    <property type="match status" value="1"/>
</dbReference>
<dbReference type="PROSITE" id="PS00170">
    <property type="entry name" value="CSA_PPIASE_1"/>
    <property type="match status" value="1"/>
</dbReference>
<dbReference type="GO" id="GO:0003755">
    <property type="term" value="F:peptidyl-prolyl cis-trans isomerase activity"/>
    <property type="evidence" value="ECO:0007669"/>
    <property type="project" value="UniProtKB-UniRule"/>
</dbReference>
<keyword evidence="3 4" id="KW-0413">Isomerase</keyword>
<comment type="similarity">
    <text evidence="1 4">Belongs to the cyclophilin-type PPIase family.</text>
</comment>
<dbReference type="Gene3D" id="2.40.100.10">
    <property type="entry name" value="Cyclophilin-like"/>
    <property type="match status" value="1"/>
</dbReference>
<feature type="domain" description="PPIase cyclophilin-type" evidence="6">
    <location>
        <begin position="46"/>
        <end position="182"/>
    </location>
</feature>
<dbReference type="EMBL" id="JAAEDM010000017">
    <property type="protein sequence ID" value="MBR0671335.1"/>
    <property type="molecule type" value="Genomic_DNA"/>
</dbReference>
<dbReference type="GO" id="GO:0006457">
    <property type="term" value="P:protein folding"/>
    <property type="evidence" value="ECO:0007669"/>
    <property type="project" value="InterPro"/>
</dbReference>
<keyword evidence="4" id="KW-0732">Signal</keyword>
<dbReference type="PANTHER" id="PTHR45625:SF4">
    <property type="entry name" value="PEPTIDYLPROLYL ISOMERASE DOMAIN AND WD REPEAT-CONTAINING PROTEIN 1"/>
    <property type="match status" value="1"/>
</dbReference>
<reference evidence="7" key="2">
    <citation type="journal article" date="2021" name="Syst. Appl. Microbiol.">
        <title>Roseomonas hellenica sp. nov., isolated from roots of wild-growing Alkanna tinctoria.</title>
        <authorList>
            <person name="Rat A."/>
            <person name="Naranjo H.D."/>
            <person name="Lebbe L."/>
            <person name="Cnockaert M."/>
            <person name="Krigas N."/>
            <person name="Grigoriadou K."/>
            <person name="Maloupa E."/>
            <person name="Willems A."/>
        </authorList>
    </citation>
    <scope>NUCLEOTIDE SEQUENCE</scope>
    <source>
        <strain evidence="7">LMG 31231</strain>
    </source>
</reference>
<organism evidence="7 8">
    <name type="scientific">Neoroseomonas soli</name>
    <dbReference type="NCBI Taxonomy" id="1081025"/>
    <lineage>
        <taxon>Bacteria</taxon>
        <taxon>Pseudomonadati</taxon>
        <taxon>Pseudomonadota</taxon>
        <taxon>Alphaproteobacteria</taxon>
        <taxon>Acetobacterales</taxon>
        <taxon>Acetobacteraceae</taxon>
        <taxon>Neoroseomonas</taxon>
    </lineage>
</organism>
<dbReference type="PROSITE" id="PS50072">
    <property type="entry name" value="CSA_PPIASE_2"/>
    <property type="match status" value="1"/>
</dbReference>
<evidence type="ECO:0000313" key="8">
    <source>
        <dbReference type="Proteomes" id="UP001138751"/>
    </source>
</evidence>
<dbReference type="Pfam" id="PF00160">
    <property type="entry name" value="Pro_isomerase"/>
    <property type="match status" value="1"/>
</dbReference>
<name>A0A9X9WW06_9PROT</name>
<dbReference type="InterPro" id="IPR006311">
    <property type="entry name" value="TAT_signal"/>
</dbReference>
<dbReference type="PRINTS" id="PR00153">
    <property type="entry name" value="CSAPPISMRASE"/>
</dbReference>
<gene>
    <name evidence="7" type="ORF">GXW76_09145</name>
</gene>
<dbReference type="RefSeq" id="WP_211861710.1">
    <property type="nucleotide sequence ID" value="NZ_JAAEDM010000017.1"/>
</dbReference>
<dbReference type="InterPro" id="IPR020892">
    <property type="entry name" value="Cyclophilin-type_PPIase_CS"/>
</dbReference>
<dbReference type="AlphaFoldDB" id="A0A9X9WW06"/>
<feature type="region of interest" description="Disordered" evidence="5">
    <location>
        <begin position="91"/>
        <end position="110"/>
    </location>
</feature>
<feature type="chain" id="PRO_5041013749" description="Peptidyl-prolyl cis-trans isomerase" evidence="4">
    <location>
        <begin position="21"/>
        <end position="195"/>
    </location>
</feature>
<reference evidence="7" key="1">
    <citation type="submission" date="2020-01" db="EMBL/GenBank/DDBJ databases">
        <authorList>
            <person name="Rat A."/>
        </authorList>
    </citation>
    <scope>NUCLEOTIDE SEQUENCE</scope>
    <source>
        <strain evidence="7">LMG 31231</strain>
    </source>
</reference>
<dbReference type="InterPro" id="IPR029000">
    <property type="entry name" value="Cyclophilin-like_dom_sf"/>
</dbReference>
<sequence>MNRRTLLGAAAAVAASPALAVVAASPVLAQQQPALDPENTLILELPGGRVTIQLLPDLAPRHVERVKVLARRGFYDNTPFHRVIEGFMAQGGDPTGTGTRGSDLPDLPAEFTPPSRARFIRGTVGAARTQNPNSANSQFFIMFAPAPSLDGQYTIWGRVVSGMDAVDKIKRGAPGSGTVTNPDRIRTARIAADNR</sequence>
<feature type="signal peptide" evidence="4">
    <location>
        <begin position="1"/>
        <end position="20"/>
    </location>
</feature>
<dbReference type="SUPFAM" id="SSF50891">
    <property type="entry name" value="Cyclophilin-like"/>
    <property type="match status" value="1"/>
</dbReference>
<dbReference type="InterPro" id="IPR002130">
    <property type="entry name" value="Cyclophilin-type_PPIase_dom"/>
</dbReference>
<dbReference type="PANTHER" id="PTHR45625">
    <property type="entry name" value="PEPTIDYL-PROLYL CIS-TRANS ISOMERASE-RELATED"/>
    <property type="match status" value="1"/>
</dbReference>
<comment type="function">
    <text evidence="4">PPIases accelerate the folding of proteins. It catalyzes the cis-trans isomerization of proline imidic peptide bonds in oligopeptides.</text>
</comment>